<comment type="caution">
    <text evidence="2">The sequence shown here is derived from an EMBL/GenBank/DDBJ whole genome shotgun (WGS) entry which is preliminary data.</text>
</comment>
<dbReference type="PANTHER" id="PTHR43798:SF33">
    <property type="entry name" value="HYDROLASE, PUTATIVE (AFU_ORTHOLOGUE AFUA_2G14860)-RELATED"/>
    <property type="match status" value="1"/>
</dbReference>
<accession>A0ABW8NHU1</accession>
<dbReference type="InterPro" id="IPR000073">
    <property type="entry name" value="AB_hydrolase_1"/>
</dbReference>
<dbReference type="EMBL" id="JBBKTX010000009">
    <property type="protein sequence ID" value="MFK4752490.1"/>
    <property type="molecule type" value="Genomic_DNA"/>
</dbReference>
<keyword evidence="3" id="KW-1185">Reference proteome</keyword>
<dbReference type="Gene3D" id="3.40.50.1820">
    <property type="entry name" value="alpha/beta hydrolase"/>
    <property type="match status" value="1"/>
</dbReference>
<keyword evidence="2" id="KW-0378">Hydrolase</keyword>
<sequence>MKAIQFDYPGASIEGLAWGEPGQPTVIAVHGWLDNAASFAALADQLPGIYLIAIDLPGHGLSAWLPGGYPIWAPAEAIAWVAEQFSQPVHWLGHSMGAAALVLAAGAFPERFASTVLLDGIGPVTQTNEQAVDTFRRHVETSVRAGFAGYLNPEQAIAARIKATPFVGAEVIAPVILRNLEPRNQRWFWRTDPALRRPSAFRLTEPMVEEFLRAMTLPTLVVRAHEGIVPEAVFCRRLGLMPMAERLDVEGHHHLHLEPEKSALLAKSLLAFWERAG</sequence>
<organism evidence="2 3">
    <name type="scientific">Oceanobacter antarcticus</name>
    <dbReference type="NCBI Taxonomy" id="3133425"/>
    <lineage>
        <taxon>Bacteria</taxon>
        <taxon>Pseudomonadati</taxon>
        <taxon>Pseudomonadota</taxon>
        <taxon>Gammaproteobacteria</taxon>
        <taxon>Oceanospirillales</taxon>
        <taxon>Oceanospirillaceae</taxon>
        <taxon>Oceanobacter</taxon>
    </lineage>
</organism>
<name>A0ABW8NHU1_9GAMM</name>
<dbReference type="InterPro" id="IPR050266">
    <property type="entry name" value="AB_hydrolase_sf"/>
</dbReference>
<evidence type="ECO:0000259" key="1">
    <source>
        <dbReference type="Pfam" id="PF00561"/>
    </source>
</evidence>
<feature type="domain" description="AB hydrolase-1" evidence="1">
    <location>
        <begin position="24"/>
        <end position="137"/>
    </location>
</feature>
<evidence type="ECO:0000313" key="2">
    <source>
        <dbReference type="EMBL" id="MFK4752490.1"/>
    </source>
</evidence>
<dbReference type="GO" id="GO:0016787">
    <property type="term" value="F:hydrolase activity"/>
    <property type="evidence" value="ECO:0007669"/>
    <property type="project" value="UniProtKB-KW"/>
</dbReference>
<dbReference type="Proteomes" id="UP001620597">
    <property type="component" value="Unassembled WGS sequence"/>
</dbReference>
<evidence type="ECO:0000313" key="3">
    <source>
        <dbReference type="Proteomes" id="UP001620597"/>
    </source>
</evidence>
<proteinExistence type="predicted"/>
<protein>
    <submittedName>
        <fullName evidence="2">Alpha/beta fold hydrolase</fullName>
    </submittedName>
</protein>
<dbReference type="RefSeq" id="WP_416205751.1">
    <property type="nucleotide sequence ID" value="NZ_JBBKTX010000009.1"/>
</dbReference>
<dbReference type="PANTHER" id="PTHR43798">
    <property type="entry name" value="MONOACYLGLYCEROL LIPASE"/>
    <property type="match status" value="1"/>
</dbReference>
<reference evidence="2 3" key="1">
    <citation type="submission" date="2024-03" db="EMBL/GenBank/DDBJ databases">
        <title>High-quality draft genome sequence of Oceanobacter sp. wDCs-4.</title>
        <authorList>
            <person name="Dong C."/>
        </authorList>
    </citation>
    <scope>NUCLEOTIDE SEQUENCE [LARGE SCALE GENOMIC DNA]</scope>
    <source>
        <strain evidence="3">wDCs-4</strain>
    </source>
</reference>
<gene>
    <name evidence="2" type="ORF">WG929_08735</name>
</gene>
<dbReference type="InterPro" id="IPR029058">
    <property type="entry name" value="AB_hydrolase_fold"/>
</dbReference>
<dbReference type="Pfam" id="PF00561">
    <property type="entry name" value="Abhydrolase_1"/>
    <property type="match status" value="1"/>
</dbReference>
<dbReference type="SUPFAM" id="SSF53474">
    <property type="entry name" value="alpha/beta-Hydrolases"/>
    <property type="match status" value="1"/>
</dbReference>